<name>C9Y8C1_CURXX</name>
<feature type="transmembrane region" description="Helical" evidence="1">
    <location>
        <begin position="25"/>
        <end position="57"/>
    </location>
</feature>
<reference evidence="3" key="1">
    <citation type="journal article" date="2010" name="Nature">
        <title>The dynamic genome of Hydra.</title>
        <authorList>
            <person name="Chapman J.A."/>
            <person name="Kirkness E.F."/>
            <person name="Simakov O."/>
            <person name="Hampson S.E."/>
            <person name="Mitros T."/>
            <person name="Weinmaier T."/>
            <person name="Rattei T."/>
            <person name="Balasubramanian P.G."/>
            <person name="Borman J."/>
            <person name="Busam D."/>
            <person name="Disbennett K."/>
            <person name="Pfannkoch C."/>
            <person name="Sumin N."/>
            <person name="Sutton G."/>
            <person name="Viswanathan L."/>
            <person name="Walenz B."/>
            <person name="Goodstein D.M."/>
            <person name="Hellsten U."/>
            <person name="Kawashima T."/>
            <person name="Prochnik S.E."/>
            <person name="Putnam N.H."/>
            <person name="Shu S."/>
            <person name="Blumberg B."/>
            <person name="Dana C.E."/>
            <person name="Gee L."/>
            <person name="Kibler D.F."/>
            <person name="Law L."/>
            <person name="Lindgens D."/>
            <person name="Martinez D.E."/>
            <person name="Peng J."/>
            <person name="Wigge P.A."/>
            <person name="Bertulat B."/>
            <person name="Guder C."/>
            <person name="Nakamura Y."/>
            <person name="Ozbek S."/>
            <person name="Watanabe H."/>
            <person name="Khalturin K."/>
            <person name="Hemmrich G."/>
            <person name="Franke A."/>
            <person name="Augustin R."/>
            <person name="Fraune S."/>
            <person name="Hayakawa E."/>
            <person name="Hayakawa S."/>
            <person name="Hirose M."/>
            <person name="Hwang J."/>
            <person name="Ikeo K."/>
            <person name="Nishimiya-Fujisawa C."/>
            <person name="Ogura A."/>
            <person name="Takahashi T."/>
            <person name="Steinmetz P.R."/>
            <person name="Zhang X."/>
            <person name="Aufschnaiter R."/>
            <person name="Eder M.K."/>
            <person name="Gorny A.K."/>
            <person name="Salvenmoser W."/>
            <person name="Heimberg A.M."/>
            <person name="Wheeler B.M."/>
            <person name="Peterson K.J."/>
            <person name="Boettger A."/>
            <person name="Tischler P."/>
            <person name="Wolf A."/>
            <person name="Gojobori T."/>
            <person name="Remington K.A."/>
            <person name="Strausberg R.L."/>
            <person name="Venter J."/>
            <person name="Technau U."/>
            <person name="Hobmayer B."/>
            <person name="Bosch T.C."/>
            <person name="Holstein T.W."/>
            <person name="Fujisawa T."/>
            <person name="Bode H.R."/>
            <person name="David C.N."/>
            <person name="Rokhsar D.S."/>
            <person name="Steele R.E."/>
        </authorList>
    </citation>
    <scope>NUCLEOTIDE SEQUENCE</scope>
</reference>
<feature type="transmembrane region" description="Helical" evidence="1">
    <location>
        <begin position="270"/>
        <end position="289"/>
    </location>
</feature>
<dbReference type="AlphaFoldDB" id="C9Y8C1"/>
<keyword evidence="1" id="KW-0472">Membrane</keyword>
<dbReference type="EMBL" id="FN543104">
    <property type="protein sequence ID" value="CBA27725.1"/>
    <property type="molecule type" value="Genomic_DNA"/>
</dbReference>
<evidence type="ECO:0000313" key="3">
    <source>
        <dbReference type="EMBL" id="CBA27725.1"/>
    </source>
</evidence>
<sequence>MAHDHFGGMSSDAAHGPRRYSLVDVFLWGTILANIAVAIMLPNLISSGLATALYLILLSRIFKKSPLGFLLFSPIIFLHFSALISLNAIEAGAYMKEMGRLGHASAAGATWVLVVGVFIWVATSVFTHNRKAPTKPTIALDASRHRFIGTWAAPLVVCLFILWLLMKGASTGFPLIDGFDRFAYRRVAGDPITLNILNLKVVISAFLALSAVNCNTAIKRNWHHVIFAAYLGTSFLFGDKFFIIISASLYYVAIQLAFRPEIIARQAKRFFLPATGALLVAIAMTVYIYSGLGTYGVDKTFQLLIERFASQGQLWFIAFTENFHWIGFDTYGVKENLNALIENPHQDYVFEKRLSAFYFIETYAPSKMFLSFVGNQGYVAPTGVFEAYMIEMFGFFGGLTVVALAATLLGCIARCIRYAVTTGNPFTVLLPAYILVQFYYLIAAGTPFNVFGASAFKAYAAFATLQWAVTFWVRKTDLSNAGRSEHNSTPLTKNQN</sequence>
<feature type="domain" description="DUF6418" evidence="2">
    <location>
        <begin position="357"/>
        <end position="454"/>
    </location>
</feature>
<accession>C9Y8C1</accession>
<keyword evidence="1" id="KW-1133">Transmembrane helix</keyword>
<feature type="transmembrane region" description="Helical" evidence="1">
    <location>
        <begin position="425"/>
        <end position="442"/>
    </location>
</feature>
<proteinExistence type="predicted"/>
<protein>
    <recommendedName>
        <fullName evidence="2">DUF6418 domain-containing protein</fullName>
    </recommendedName>
</protein>
<dbReference type="InterPro" id="IPR046303">
    <property type="entry name" value="DUF6418"/>
</dbReference>
<feature type="transmembrane region" description="Helical" evidence="1">
    <location>
        <begin position="241"/>
        <end position="258"/>
    </location>
</feature>
<feature type="transmembrane region" description="Helical" evidence="1">
    <location>
        <begin position="392"/>
        <end position="413"/>
    </location>
</feature>
<organism evidence="3">
    <name type="scientific">Curvibacter symbiont subsp. Hydra magnipapillata</name>
    <dbReference type="NCBI Taxonomy" id="667019"/>
    <lineage>
        <taxon>Bacteria</taxon>
        <taxon>Pseudomonadati</taxon>
        <taxon>Pseudomonadota</taxon>
        <taxon>Betaproteobacteria</taxon>
        <taxon>Burkholderiales</taxon>
        <taxon>Comamonadaceae</taxon>
        <taxon>Curvibacter</taxon>
    </lineage>
</organism>
<keyword evidence="1" id="KW-0812">Transmembrane</keyword>
<dbReference type="Pfam" id="PF19982">
    <property type="entry name" value="DUF6418"/>
    <property type="match status" value="1"/>
</dbReference>
<evidence type="ECO:0000259" key="2">
    <source>
        <dbReference type="Pfam" id="PF19982"/>
    </source>
</evidence>
<feature type="transmembrane region" description="Helical" evidence="1">
    <location>
        <begin position="448"/>
        <end position="473"/>
    </location>
</feature>
<feature type="transmembrane region" description="Helical" evidence="1">
    <location>
        <begin position="147"/>
        <end position="166"/>
    </location>
</feature>
<evidence type="ECO:0000256" key="1">
    <source>
        <dbReference type="SAM" id="Phobius"/>
    </source>
</evidence>
<gene>
    <name evidence="3" type="ORF">Csp_A03720</name>
</gene>
<feature type="transmembrane region" description="Helical" evidence="1">
    <location>
        <begin position="101"/>
        <end position="126"/>
    </location>
</feature>
<feature type="transmembrane region" description="Helical" evidence="1">
    <location>
        <begin position="69"/>
        <end position="89"/>
    </location>
</feature>